<dbReference type="Proteomes" id="UP001153620">
    <property type="component" value="Chromosome 1"/>
</dbReference>
<keyword evidence="2" id="KW-1185">Reference proteome</keyword>
<proteinExistence type="predicted"/>
<reference evidence="1" key="1">
    <citation type="submission" date="2022-01" db="EMBL/GenBank/DDBJ databases">
        <authorList>
            <person name="King R."/>
        </authorList>
    </citation>
    <scope>NUCLEOTIDE SEQUENCE</scope>
</reference>
<reference evidence="1" key="2">
    <citation type="submission" date="2022-10" db="EMBL/GenBank/DDBJ databases">
        <authorList>
            <consortium name="ENA_rothamsted_submissions"/>
            <consortium name="culmorum"/>
            <person name="King R."/>
        </authorList>
    </citation>
    <scope>NUCLEOTIDE SEQUENCE</scope>
</reference>
<organism evidence="1 2">
    <name type="scientific">Chironomus riparius</name>
    <dbReference type="NCBI Taxonomy" id="315576"/>
    <lineage>
        <taxon>Eukaryota</taxon>
        <taxon>Metazoa</taxon>
        <taxon>Ecdysozoa</taxon>
        <taxon>Arthropoda</taxon>
        <taxon>Hexapoda</taxon>
        <taxon>Insecta</taxon>
        <taxon>Pterygota</taxon>
        <taxon>Neoptera</taxon>
        <taxon>Endopterygota</taxon>
        <taxon>Diptera</taxon>
        <taxon>Nematocera</taxon>
        <taxon>Chironomoidea</taxon>
        <taxon>Chironomidae</taxon>
        <taxon>Chironominae</taxon>
        <taxon>Chironomus</taxon>
    </lineage>
</organism>
<dbReference type="Gene3D" id="3.30.450.30">
    <property type="entry name" value="Dynein light chain 2a, cytoplasmic"/>
    <property type="match status" value="1"/>
</dbReference>
<gene>
    <name evidence="1" type="ORF">CHIRRI_LOCUS1922</name>
</gene>
<name>A0A9N9RKM8_9DIPT</name>
<sequence>MENSENEMEDLMKRMESHGGTVQGGMLVKGTLYAKGDEIIRTSFDDITSSSMAKYLDFLKDACENFVRERKSSDKLDFIRIDYKKRQVRDSRYQIMMAVEDDFKAVILQEYKVRDLRKRSSREEKETDEAAYKYTQKNYFFPSLDK</sequence>
<evidence type="ECO:0000313" key="1">
    <source>
        <dbReference type="EMBL" id="CAG9798947.1"/>
    </source>
</evidence>
<dbReference type="SUPFAM" id="SSF103196">
    <property type="entry name" value="Roadblock/LC7 domain"/>
    <property type="match status" value="1"/>
</dbReference>
<dbReference type="AlphaFoldDB" id="A0A9N9RKM8"/>
<protein>
    <submittedName>
        <fullName evidence="1">Uncharacterized protein</fullName>
    </submittedName>
</protein>
<evidence type="ECO:0000313" key="2">
    <source>
        <dbReference type="Proteomes" id="UP001153620"/>
    </source>
</evidence>
<accession>A0A9N9RKM8</accession>
<dbReference type="EMBL" id="OU895877">
    <property type="protein sequence ID" value="CAG9798947.1"/>
    <property type="molecule type" value="Genomic_DNA"/>
</dbReference>